<dbReference type="InterPro" id="IPR013785">
    <property type="entry name" value="Aldolase_TIM"/>
</dbReference>
<name>A0ABY0V4T3_9ACTO</name>
<dbReference type="CDD" id="cd14791">
    <property type="entry name" value="GH36"/>
    <property type="match status" value="1"/>
</dbReference>
<dbReference type="SUPFAM" id="SSF51445">
    <property type="entry name" value="(Trans)glycosidases"/>
    <property type="match status" value="1"/>
</dbReference>
<dbReference type="Proteomes" id="UP000198976">
    <property type="component" value="Chromosome I"/>
</dbReference>
<dbReference type="InterPro" id="IPR050985">
    <property type="entry name" value="Alpha-glycosidase_related"/>
</dbReference>
<gene>
    <name evidence="3" type="ORF">SAMN04489714_0056</name>
</gene>
<dbReference type="EMBL" id="LT629792">
    <property type="protein sequence ID" value="SDT85462.1"/>
    <property type="molecule type" value="Genomic_DNA"/>
</dbReference>
<evidence type="ECO:0000313" key="4">
    <source>
        <dbReference type="Proteomes" id="UP000198976"/>
    </source>
</evidence>
<dbReference type="PANTHER" id="PTHR43053">
    <property type="entry name" value="GLYCOSIDASE FAMILY 31"/>
    <property type="match status" value="1"/>
</dbReference>
<keyword evidence="4" id="KW-1185">Reference proteome</keyword>
<evidence type="ECO:0000256" key="2">
    <source>
        <dbReference type="ARBA" id="ARBA00023295"/>
    </source>
</evidence>
<reference evidence="3 4" key="1">
    <citation type="submission" date="2016-10" db="EMBL/GenBank/DDBJ databases">
        <authorList>
            <person name="Varghese N."/>
            <person name="Submissions S."/>
        </authorList>
    </citation>
    <scope>NUCLEOTIDE SEQUENCE [LARGE SCALE GENOMIC DNA]</scope>
    <source>
        <strain evidence="3 4">DSM 9169</strain>
    </source>
</reference>
<evidence type="ECO:0000313" key="3">
    <source>
        <dbReference type="EMBL" id="SDT85462.1"/>
    </source>
</evidence>
<evidence type="ECO:0000256" key="1">
    <source>
        <dbReference type="ARBA" id="ARBA00022801"/>
    </source>
</evidence>
<dbReference type="InterPro" id="IPR017853">
    <property type="entry name" value="GH"/>
</dbReference>
<sequence length="518" mass="58180">MHLRLKTTTTSCVLNAPSMSPLELSVTGAQLRADTLRIDVDGHSISEFYRHGINSWSPTAWWYTDREPWRVWDNDERLLTAEDPATDSTTDHRSYLLTAWTVDSSTHRVIVVGTLGGRTGVFTVTGQQVASAPLDPEHDNSELTWWIGIGEECEIFAAYARALADSIPEFHSRQDCGPVWSSWYSWFEEITEHTIETEVPHAQTAGYRVLQIDDGWEKTVGDWQANTDFEHGMDHCATLIHNAGMRPGLWMAPFIARSSAPIVREHPEYFIHNADGTLAHAGYNWGEPYFGLDTTHPGAQQWLTNVMKRAHGWGFTYFKLDFLNGAAIPGVRYQDCDREEAYRQGLRTIRQAVPDVYIMGSGALIGSSVGLIDGMRVGPDTAPYWDNTERHRDPSGPAVRNALRNALSRYWLTSLVAPDPDVAFVRTRGSLLSDQVNAVTRDLGHVMGVHSCSDPDSWLTDSERQQIREFCQVASRSGADQLDVQQTGRFTFTINGRAVDFQPWIDPEGRISDRLLVK</sequence>
<dbReference type="Pfam" id="PF02065">
    <property type="entry name" value="Melibiase"/>
    <property type="match status" value="1"/>
</dbReference>
<keyword evidence="1" id="KW-0378">Hydrolase</keyword>
<organism evidence="3 4">
    <name type="scientific">Schaalia radingae</name>
    <dbReference type="NCBI Taxonomy" id="131110"/>
    <lineage>
        <taxon>Bacteria</taxon>
        <taxon>Bacillati</taxon>
        <taxon>Actinomycetota</taxon>
        <taxon>Actinomycetes</taxon>
        <taxon>Actinomycetales</taxon>
        <taxon>Actinomycetaceae</taxon>
        <taxon>Schaalia</taxon>
    </lineage>
</organism>
<proteinExistence type="predicted"/>
<dbReference type="RefSeq" id="WP_092648056.1">
    <property type="nucleotide sequence ID" value="NZ_LT629792.1"/>
</dbReference>
<keyword evidence="2" id="KW-0326">Glycosidase</keyword>
<protein>
    <submittedName>
        <fullName evidence="3">Alpha-galactosidase</fullName>
    </submittedName>
</protein>
<dbReference type="Gene3D" id="3.20.20.70">
    <property type="entry name" value="Aldolase class I"/>
    <property type="match status" value="1"/>
</dbReference>
<dbReference type="PANTHER" id="PTHR43053:SF3">
    <property type="entry name" value="ALPHA-GALACTOSIDASE C-RELATED"/>
    <property type="match status" value="1"/>
</dbReference>
<accession>A0ABY0V4T3</accession>
<dbReference type="InterPro" id="IPR002252">
    <property type="entry name" value="Glyco_hydro_36"/>
</dbReference>